<comment type="caution">
    <text evidence="6">The sequence shown here is derived from an EMBL/GenBank/DDBJ whole genome shotgun (WGS) entry which is preliminary data.</text>
</comment>
<keyword evidence="7" id="KW-1185">Reference proteome</keyword>
<dbReference type="GO" id="GO:0003677">
    <property type="term" value="F:DNA binding"/>
    <property type="evidence" value="ECO:0007669"/>
    <property type="project" value="UniProtKB-KW"/>
</dbReference>
<dbReference type="GO" id="GO:0005634">
    <property type="term" value="C:nucleus"/>
    <property type="evidence" value="ECO:0007669"/>
    <property type="project" value="UniProtKB-SubCell"/>
</dbReference>
<keyword evidence="4" id="KW-0804">Transcription</keyword>
<protein>
    <submittedName>
        <fullName evidence="6">Uncharacterized protein</fullName>
    </submittedName>
</protein>
<dbReference type="EMBL" id="JAUUTY010000007">
    <property type="protein sequence ID" value="KAK1605238.1"/>
    <property type="molecule type" value="Genomic_DNA"/>
</dbReference>
<evidence type="ECO:0000256" key="2">
    <source>
        <dbReference type="ARBA" id="ARBA00023015"/>
    </source>
</evidence>
<sequence>MRRFATTPPCPVCCSVCAPPHLAHRSASVVMSRLRRRSSSGYRGVRARPNRKFYAEICSGEEGIGLDTFKTAHEAARVRRGRLAPRPFSPVGELLGRLNVAAGRRPRAVAACRHAGGEAAVA</sequence>
<dbReference type="Proteomes" id="UP001231189">
    <property type="component" value="Unassembled WGS sequence"/>
</dbReference>
<evidence type="ECO:0000256" key="1">
    <source>
        <dbReference type="ARBA" id="ARBA00004123"/>
    </source>
</evidence>
<proteinExistence type="predicted"/>
<evidence type="ECO:0000313" key="7">
    <source>
        <dbReference type="Proteomes" id="UP001231189"/>
    </source>
</evidence>
<accession>A0AAD8VHS4</accession>
<dbReference type="GO" id="GO:0003700">
    <property type="term" value="F:DNA-binding transcription factor activity"/>
    <property type="evidence" value="ECO:0007669"/>
    <property type="project" value="InterPro"/>
</dbReference>
<dbReference type="SUPFAM" id="SSF54171">
    <property type="entry name" value="DNA-binding domain"/>
    <property type="match status" value="1"/>
</dbReference>
<dbReference type="Gene3D" id="3.30.730.10">
    <property type="entry name" value="AP2/ERF domain"/>
    <property type="match status" value="1"/>
</dbReference>
<keyword evidence="3" id="KW-0238">DNA-binding</keyword>
<dbReference type="InterPro" id="IPR016177">
    <property type="entry name" value="DNA-bd_dom_sf"/>
</dbReference>
<dbReference type="AlphaFoldDB" id="A0AAD8VHS4"/>
<dbReference type="InterPro" id="IPR036955">
    <property type="entry name" value="AP2/ERF_dom_sf"/>
</dbReference>
<gene>
    <name evidence="6" type="ORF">QYE76_028911</name>
</gene>
<keyword evidence="2" id="KW-0805">Transcription regulation</keyword>
<evidence type="ECO:0000256" key="4">
    <source>
        <dbReference type="ARBA" id="ARBA00023163"/>
    </source>
</evidence>
<keyword evidence="5" id="KW-0539">Nucleus</keyword>
<comment type="subcellular location">
    <subcellularLocation>
        <location evidence="1">Nucleus</location>
    </subcellularLocation>
</comment>
<name>A0AAD8VHS4_LOLMU</name>
<organism evidence="6 7">
    <name type="scientific">Lolium multiflorum</name>
    <name type="common">Italian ryegrass</name>
    <name type="synonym">Lolium perenne subsp. multiflorum</name>
    <dbReference type="NCBI Taxonomy" id="4521"/>
    <lineage>
        <taxon>Eukaryota</taxon>
        <taxon>Viridiplantae</taxon>
        <taxon>Streptophyta</taxon>
        <taxon>Embryophyta</taxon>
        <taxon>Tracheophyta</taxon>
        <taxon>Spermatophyta</taxon>
        <taxon>Magnoliopsida</taxon>
        <taxon>Liliopsida</taxon>
        <taxon>Poales</taxon>
        <taxon>Poaceae</taxon>
        <taxon>BOP clade</taxon>
        <taxon>Pooideae</taxon>
        <taxon>Poodae</taxon>
        <taxon>Poeae</taxon>
        <taxon>Poeae Chloroplast Group 2 (Poeae type)</taxon>
        <taxon>Loliodinae</taxon>
        <taxon>Loliinae</taxon>
        <taxon>Lolium</taxon>
    </lineage>
</organism>
<evidence type="ECO:0000256" key="3">
    <source>
        <dbReference type="ARBA" id="ARBA00023125"/>
    </source>
</evidence>
<reference evidence="6" key="1">
    <citation type="submission" date="2023-07" db="EMBL/GenBank/DDBJ databases">
        <title>A chromosome-level genome assembly of Lolium multiflorum.</title>
        <authorList>
            <person name="Chen Y."/>
            <person name="Copetti D."/>
            <person name="Kolliker R."/>
            <person name="Studer B."/>
        </authorList>
    </citation>
    <scope>NUCLEOTIDE SEQUENCE</scope>
    <source>
        <strain evidence="6">02402/16</strain>
        <tissue evidence="6">Leaf</tissue>
    </source>
</reference>
<evidence type="ECO:0000313" key="6">
    <source>
        <dbReference type="EMBL" id="KAK1605238.1"/>
    </source>
</evidence>
<evidence type="ECO:0000256" key="5">
    <source>
        <dbReference type="ARBA" id="ARBA00023242"/>
    </source>
</evidence>